<sequence length="106" mass="11121">MRLHNRGATSVGNPSFPSRRARVTFTLPPVGTAKQAFPCTLKGASACVACLPGQAQHAPCNRAATRHAPSCRYCALPRSVDEPSAGSKQYGSHGAGLLPRTRHAQA</sequence>
<accession>A0ACB7SY38</accession>
<proteinExistence type="predicted"/>
<reference evidence="1" key="1">
    <citation type="submission" date="2020-05" db="EMBL/GenBank/DDBJ databases">
        <title>Large-scale comparative analyses of tick genomes elucidate their genetic diversity and vector capacities.</title>
        <authorList>
            <person name="Jia N."/>
            <person name="Wang J."/>
            <person name="Shi W."/>
            <person name="Du L."/>
            <person name="Sun Y."/>
            <person name="Zhan W."/>
            <person name="Jiang J."/>
            <person name="Wang Q."/>
            <person name="Zhang B."/>
            <person name="Ji P."/>
            <person name="Sakyi L.B."/>
            <person name="Cui X."/>
            <person name="Yuan T."/>
            <person name="Jiang B."/>
            <person name="Yang W."/>
            <person name="Lam T.T.-Y."/>
            <person name="Chang Q."/>
            <person name="Ding S."/>
            <person name="Wang X."/>
            <person name="Zhu J."/>
            <person name="Ruan X."/>
            <person name="Zhao L."/>
            <person name="Wei J."/>
            <person name="Que T."/>
            <person name="Du C."/>
            <person name="Cheng J."/>
            <person name="Dai P."/>
            <person name="Han X."/>
            <person name="Huang E."/>
            <person name="Gao Y."/>
            <person name="Liu J."/>
            <person name="Shao H."/>
            <person name="Ye R."/>
            <person name="Li L."/>
            <person name="Wei W."/>
            <person name="Wang X."/>
            <person name="Wang C."/>
            <person name="Yang T."/>
            <person name="Huo Q."/>
            <person name="Li W."/>
            <person name="Guo W."/>
            <person name="Chen H."/>
            <person name="Zhou L."/>
            <person name="Ni X."/>
            <person name="Tian J."/>
            <person name="Zhou Y."/>
            <person name="Sheng Y."/>
            <person name="Liu T."/>
            <person name="Pan Y."/>
            <person name="Xia L."/>
            <person name="Li J."/>
            <person name="Zhao F."/>
            <person name="Cao W."/>
        </authorList>
    </citation>
    <scope>NUCLEOTIDE SEQUENCE</scope>
    <source>
        <strain evidence="1">Hyas-2018</strain>
    </source>
</reference>
<evidence type="ECO:0000313" key="2">
    <source>
        <dbReference type="Proteomes" id="UP000821845"/>
    </source>
</evidence>
<evidence type="ECO:0000313" key="1">
    <source>
        <dbReference type="EMBL" id="KAH6939871.1"/>
    </source>
</evidence>
<keyword evidence="2" id="KW-1185">Reference proteome</keyword>
<dbReference type="EMBL" id="CM023482">
    <property type="protein sequence ID" value="KAH6939871.1"/>
    <property type="molecule type" value="Genomic_DNA"/>
</dbReference>
<organism evidence="1 2">
    <name type="scientific">Hyalomma asiaticum</name>
    <name type="common">Tick</name>
    <dbReference type="NCBI Taxonomy" id="266040"/>
    <lineage>
        <taxon>Eukaryota</taxon>
        <taxon>Metazoa</taxon>
        <taxon>Ecdysozoa</taxon>
        <taxon>Arthropoda</taxon>
        <taxon>Chelicerata</taxon>
        <taxon>Arachnida</taxon>
        <taxon>Acari</taxon>
        <taxon>Parasitiformes</taxon>
        <taxon>Ixodida</taxon>
        <taxon>Ixodoidea</taxon>
        <taxon>Ixodidae</taxon>
        <taxon>Hyalomminae</taxon>
        <taxon>Hyalomma</taxon>
    </lineage>
</organism>
<name>A0ACB7SY38_HYAAI</name>
<gene>
    <name evidence="1" type="ORF">HPB50_021917</name>
</gene>
<comment type="caution">
    <text evidence="1">The sequence shown here is derived from an EMBL/GenBank/DDBJ whole genome shotgun (WGS) entry which is preliminary data.</text>
</comment>
<dbReference type="Proteomes" id="UP000821845">
    <property type="component" value="Chromosome 2"/>
</dbReference>
<protein>
    <submittedName>
        <fullName evidence="1">Uncharacterized protein</fullName>
    </submittedName>
</protein>